<dbReference type="GO" id="GO:0005524">
    <property type="term" value="F:ATP binding"/>
    <property type="evidence" value="ECO:0007669"/>
    <property type="project" value="InterPro"/>
</dbReference>
<name>A0A0C3LDX4_9AGAM</name>
<dbReference type="SMART" id="SM00028">
    <property type="entry name" value="TPR"/>
    <property type="match status" value="12"/>
</dbReference>
<accession>A0A0C3LDX4</accession>
<protein>
    <recommendedName>
        <fullName evidence="2">Protein kinase domain-containing protein</fullName>
    </recommendedName>
</protein>
<dbReference type="SUPFAM" id="SSF48452">
    <property type="entry name" value="TPR-like"/>
    <property type="match status" value="3"/>
</dbReference>
<feature type="compositionally biased region" description="Acidic residues" evidence="1">
    <location>
        <begin position="1"/>
        <end position="10"/>
    </location>
</feature>
<dbReference type="SUPFAM" id="SSF56112">
    <property type="entry name" value="Protein kinase-like (PK-like)"/>
    <property type="match status" value="1"/>
</dbReference>
<dbReference type="OrthoDB" id="621413at2759"/>
<dbReference type="Pfam" id="PF13424">
    <property type="entry name" value="TPR_12"/>
    <property type="match status" value="5"/>
</dbReference>
<feature type="region of interest" description="Disordered" evidence="1">
    <location>
        <begin position="1"/>
        <end position="22"/>
    </location>
</feature>
<proteinExistence type="predicted"/>
<evidence type="ECO:0000313" key="3">
    <source>
        <dbReference type="EMBL" id="KIO19672.1"/>
    </source>
</evidence>
<dbReference type="PROSITE" id="PS00108">
    <property type="entry name" value="PROTEIN_KINASE_ST"/>
    <property type="match status" value="1"/>
</dbReference>
<dbReference type="InterPro" id="IPR000719">
    <property type="entry name" value="Prot_kinase_dom"/>
</dbReference>
<dbReference type="EMBL" id="KN823209">
    <property type="protein sequence ID" value="KIO19672.1"/>
    <property type="molecule type" value="Genomic_DNA"/>
</dbReference>
<sequence>MGDCTNENEEASQPANAQKAGIDDFDESVERIRIHPRKLLGSLGHLRINIARIKPIEGKASEGGGTANVEAAILTPAQSPNIPESDDIEYIAVKKLRLDAENDDGQALAAFAHEVSLLDGLSHESVASIIGFVEDIEHGVAWMVFSWEQNGNLREFVRSANWELPERVSLIDDIARGLSYLHGRNPPICHGDMKSLNILVNSEHQAIITDFGSARPVIAPSEPTVGSVNPVKAQEPHAPVIESLKVEVDSSGGFVTMAGPAWTTRWAAPELLAGHPPGLASDVWALGWICWEAVTGNIPFDNLEQPVPIIVRITKGDLPVVKNNGQLRQIGTLCSLMEECWKLDAKSRPTAARCQQVVSFMDQALPWLREGGNLDIPRSSGLLYALGRIQLRNDMIPEARRYLQQALDVSNLVGDERGKARALQALGDGCYPQSEHSKAEESLIQARDIFSRIGEKLGFAQSVHSLGDVYLKRSDYFEAKKLYIQARGIYFQIGDQLGSAQLAHGLGEAYRSLTEYSKAEESLIQARDIFSQIGDELGFAQSVRSLGDVYRMQGEYSKAEGCFIMARDVFTQIGDQLGFAQSVKSLGEVYRMQGEYSKAEELYIQSRDIFSQIRDELGFAQSVEGLGEVYHMRNEYAKAEESLIQARDSFDRIGNKLGFAQSVRRLGEVYHMQSKYFEAEESLIQARDIFSQIGDQLGFADSLGSLGEVYRMRTKYAEAEKSLIRARDIFSQIGNQLGFAQSLNGLGEVYSLQREYSEAEKSYIEARNIFNRIGDQLGAANSIQGLGGVHSAQGHYAKAEELYLEAQQLYSQTGDIRSSAGILWHLGWLHRDMAQYDDAARLVREASTIYGALGLKEDVADCDDFLDEIRQLTKN</sequence>
<keyword evidence="4" id="KW-1185">Reference proteome</keyword>
<feature type="domain" description="Protein kinase" evidence="2">
    <location>
        <begin position="34"/>
        <end position="368"/>
    </location>
</feature>
<dbReference type="InterPro" id="IPR019734">
    <property type="entry name" value="TPR_rpt"/>
</dbReference>
<dbReference type="PANTHER" id="PTHR10098:SF108">
    <property type="entry name" value="TETRATRICOPEPTIDE REPEAT PROTEIN 28"/>
    <property type="match status" value="1"/>
</dbReference>
<dbReference type="STRING" id="1051891.A0A0C3LDX4"/>
<dbReference type="SMART" id="SM00220">
    <property type="entry name" value="S_TKc"/>
    <property type="match status" value="1"/>
</dbReference>
<dbReference type="Gene3D" id="1.10.510.10">
    <property type="entry name" value="Transferase(Phosphotransferase) domain 1"/>
    <property type="match status" value="1"/>
</dbReference>
<dbReference type="Pfam" id="PF00069">
    <property type="entry name" value="Pkinase"/>
    <property type="match status" value="1"/>
</dbReference>
<dbReference type="Proteomes" id="UP000054248">
    <property type="component" value="Unassembled WGS sequence"/>
</dbReference>
<dbReference type="AlphaFoldDB" id="A0A0C3LDX4"/>
<dbReference type="Gene3D" id="1.25.40.10">
    <property type="entry name" value="Tetratricopeptide repeat domain"/>
    <property type="match status" value="3"/>
</dbReference>
<reference evidence="3 4" key="1">
    <citation type="submission" date="2014-04" db="EMBL/GenBank/DDBJ databases">
        <authorList>
            <consortium name="DOE Joint Genome Institute"/>
            <person name="Kuo A."/>
            <person name="Girlanda M."/>
            <person name="Perotto S."/>
            <person name="Kohler A."/>
            <person name="Nagy L.G."/>
            <person name="Floudas D."/>
            <person name="Copeland A."/>
            <person name="Barry K.W."/>
            <person name="Cichocki N."/>
            <person name="Veneault-Fourrey C."/>
            <person name="LaButti K."/>
            <person name="Lindquist E.A."/>
            <person name="Lipzen A."/>
            <person name="Lundell T."/>
            <person name="Morin E."/>
            <person name="Murat C."/>
            <person name="Sun H."/>
            <person name="Tunlid A."/>
            <person name="Henrissat B."/>
            <person name="Grigoriev I.V."/>
            <person name="Hibbett D.S."/>
            <person name="Martin F."/>
            <person name="Nordberg H.P."/>
            <person name="Cantor M.N."/>
            <person name="Hua S.X."/>
        </authorList>
    </citation>
    <scope>NUCLEOTIDE SEQUENCE [LARGE SCALE GENOMIC DNA]</scope>
    <source>
        <strain evidence="3 4">MUT 4182</strain>
    </source>
</reference>
<dbReference type="HOGENOM" id="CLU_000288_7_37_1"/>
<reference evidence="4" key="2">
    <citation type="submission" date="2015-01" db="EMBL/GenBank/DDBJ databases">
        <title>Evolutionary Origins and Diversification of the Mycorrhizal Mutualists.</title>
        <authorList>
            <consortium name="DOE Joint Genome Institute"/>
            <consortium name="Mycorrhizal Genomics Consortium"/>
            <person name="Kohler A."/>
            <person name="Kuo A."/>
            <person name="Nagy L.G."/>
            <person name="Floudas D."/>
            <person name="Copeland A."/>
            <person name="Barry K.W."/>
            <person name="Cichocki N."/>
            <person name="Veneault-Fourrey C."/>
            <person name="LaButti K."/>
            <person name="Lindquist E.A."/>
            <person name="Lipzen A."/>
            <person name="Lundell T."/>
            <person name="Morin E."/>
            <person name="Murat C."/>
            <person name="Riley R."/>
            <person name="Ohm R."/>
            <person name="Sun H."/>
            <person name="Tunlid A."/>
            <person name="Henrissat B."/>
            <person name="Grigoriev I.V."/>
            <person name="Hibbett D.S."/>
            <person name="Martin F."/>
        </authorList>
    </citation>
    <scope>NUCLEOTIDE SEQUENCE [LARGE SCALE GENOMIC DNA]</scope>
    <source>
        <strain evidence="4">MUT 4182</strain>
    </source>
</reference>
<dbReference type="InterPro" id="IPR008271">
    <property type="entry name" value="Ser/Thr_kinase_AS"/>
</dbReference>
<dbReference type="InterPro" id="IPR011990">
    <property type="entry name" value="TPR-like_helical_dom_sf"/>
</dbReference>
<evidence type="ECO:0000256" key="1">
    <source>
        <dbReference type="SAM" id="MobiDB-lite"/>
    </source>
</evidence>
<dbReference type="GO" id="GO:0004672">
    <property type="term" value="F:protein kinase activity"/>
    <property type="evidence" value="ECO:0007669"/>
    <property type="project" value="InterPro"/>
</dbReference>
<dbReference type="PROSITE" id="PS50011">
    <property type="entry name" value="PROTEIN_KINASE_DOM"/>
    <property type="match status" value="1"/>
</dbReference>
<dbReference type="PANTHER" id="PTHR10098">
    <property type="entry name" value="RAPSYN-RELATED"/>
    <property type="match status" value="1"/>
</dbReference>
<evidence type="ECO:0000313" key="4">
    <source>
        <dbReference type="Proteomes" id="UP000054248"/>
    </source>
</evidence>
<evidence type="ECO:0000259" key="2">
    <source>
        <dbReference type="PROSITE" id="PS50011"/>
    </source>
</evidence>
<gene>
    <name evidence="3" type="ORF">M407DRAFT_30676</name>
</gene>
<organism evidence="3 4">
    <name type="scientific">Tulasnella calospora MUT 4182</name>
    <dbReference type="NCBI Taxonomy" id="1051891"/>
    <lineage>
        <taxon>Eukaryota</taxon>
        <taxon>Fungi</taxon>
        <taxon>Dikarya</taxon>
        <taxon>Basidiomycota</taxon>
        <taxon>Agaricomycotina</taxon>
        <taxon>Agaricomycetes</taxon>
        <taxon>Cantharellales</taxon>
        <taxon>Tulasnellaceae</taxon>
        <taxon>Tulasnella</taxon>
    </lineage>
</organism>
<dbReference type="InterPro" id="IPR011009">
    <property type="entry name" value="Kinase-like_dom_sf"/>
</dbReference>